<gene>
    <name evidence="1" type="ORF">METZ01_LOCUS80043</name>
</gene>
<evidence type="ECO:0000313" key="1">
    <source>
        <dbReference type="EMBL" id="SVA27189.1"/>
    </source>
</evidence>
<dbReference type="EMBL" id="UINC01006381">
    <property type="protein sequence ID" value="SVA27189.1"/>
    <property type="molecule type" value="Genomic_DNA"/>
</dbReference>
<name>A0A381UGB9_9ZZZZ</name>
<sequence length="45" mass="5287">MHHWEKGGPISIGWPDHDVPEREYTIVEIERLGQVFRSRVTDGKK</sequence>
<accession>A0A381UGB9</accession>
<proteinExistence type="predicted"/>
<protein>
    <submittedName>
        <fullName evidence="1">Uncharacterized protein</fullName>
    </submittedName>
</protein>
<reference evidence="1" key="1">
    <citation type="submission" date="2018-05" db="EMBL/GenBank/DDBJ databases">
        <authorList>
            <person name="Lanie J.A."/>
            <person name="Ng W.-L."/>
            <person name="Kazmierczak K.M."/>
            <person name="Andrzejewski T.M."/>
            <person name="Davidsen T.M."/>
            <person name="Wayne K.J."/>
            <person name="Tettelin H."/>
            <person name="Glass J.I."/>
            <person name="Rusch D."/>
            <person name="Podicherti R."/>
            <person name="Tsui H.-C.T."/>
            <person name="Winkler M.E."/>
        </authorList>
    </citation>
    <scope>NUCLEOTIDE SEQUENCE</scope>
</reference>
<organism evidence="1">
    <name type="scientific">marine metagenome</name>
    <dbReference type="NCBI Taxonomy" id="408172"/>
    <lineage>
        <taxon>unclassified sequences</taxon>
        <taxon>metagenomes</taxon>
        <taxon>ecological metagenomes</taxon>
    </lineage>
</organism>
<dbReference type="AlphaFoldDB" id="A0A381UGB9"/>
<feature type="non-terminal residue" evidence="1">
    <location>
        <position position="45"/>
    </location>
</feature>